<dbReference type="AlphaFoldDB" id="A0A371IYE1"/>
<evidence type="ECO:0000313" key="4">
    <source>
        <dbReference type="Proteomes" id="UP000215694"/>
    </source>
</evidence>
<dbReference type="InterPro" id="IPR042150">
    <property type="entry name" value="MmRce1-like"/>
</dbReference>
<gene>
    <name evidence="3" type="ORF">CHL78_017995</name>
</gene>
<evidence type="ECO:0000256" key="1">
    <source>
        <dbReference type="SAM" id="Phobius"/>
    </source>
</evidence>
<dbReference type="PANTHER" id="PTHR35797">
    <property type="entry name" value="PROTEASE-RELATED"/>
    <property type="match status" value="1"/>
</dbReference>
<dbReference type="GO" id="GO:0004175">
    <property type="term" value="F:endopeptidase activity"/>
    <property type="evidence" value="ECO:0007669"/>
    <property type="project" value="UniProtKB-ARBA"/>
</dbReference>
<protein>
    <submittedName>
        <fullName evidence="3">CPBP family intramembrane metalloprotease</fullName>
    </submittedName>
</protein>
<evidence type="ECO:0000313" key="3">
    <source>
        <dbReference type="EMBL" id="RDY25490.1"/>
    </source>
</evidence>
<feature type="transmembrane region" description="Helical" evidence="1">
    <location>
        <begin position="215"/>
        <end position="236"/>
    </location>
</feature>
<comment type="caution">
    <text evidence="3">The sequence shown here is derived from an EMBL/GenBank/DDBJ whole genome shotgun (WGS) entry which is preliminary data.</text>
</comment>
<keyword evidence="3" id="KW-0378">Hydrolase</keyword>
<feature type="transmembrane region" description="Helical" evidence="1">
    <location>
        <begin position="175"/>
        <end position="194"/>
    </location>
</feature>
<dbReference type="Pfam" id="PF02517">
    <property type="entry name" value="Rce1-like"/>
    <property type="match status" value="1"/>
</dbReference>
<keyword evidence="1" id="KW-0812">Transmembrane</keyword>
<reference evidence="3 4" key="1">
    <citation type="journal article" date="2017" name="Genome Announc.">
        <title>Draft Genome Sequence of Romboutsia weinsteinii sp. nov. Strain CCRI-19649(T) Isolated from Surface Water.</title>
        <authorList>
            <person name="Maheux A.F."/>
            <person name="Boudreau D.K."/>
            <person name="Berube E."/>
            <person name="Boissinot M."/>
            <person name="Cantin P."/>
            <person name="Raymond F."/>
            <person name="Corbeil J."/>
            <person name="Omar R.F."/>
            <person name="Bergeron M.G."/>
        </authorList>
    </citation>
    <scope>NUCLEOTIDE SEQUENCE [LARGE SCALE GENOMIC DNA]</scope>
    <source>
        <strain evidence="3 4">CCRI-19649</strain>
    </source>
</reference>
<feature type="transmembrane region" description="Helical" evidence="1">
    <location>
        <begin position="110"/>
        <end position="129"/>
    </location>
</feature>
<dbReference type="EMBL" id="NOJY02000068">
    <property type="protein sequence ID" value="RDY25490.1"/>
    <property type="molecule type" value="Genomic_DNA"/>
</dbReference>
<feature type="transmembrane region" description="Helical" evidence="1">
    <location>
        <begin position="269"/>
        <end position="286"/>
    </location>
</feature>
<feature type="transmembrane region" description="Helical" evidence="1">
    <location>
        <begin position="141"/>
        <end position="163"/>
    </location>
</feature>
<dbReference type="PANTHER" id="PTHR35797:SF1">
    <property type="entry name" value="PROTEASE"/>
    <property type="match status" value="1"/>
</dbReference>
<name>A0A371IYE1_9FIRM</name>
<feature type="transmembrane region" description="Helical" evidence="1">
    <location>
        <begin position="46"/>
        <end position="65"/>
    </location>
</feature>
<keyword evidence="3" id="KW-0482">Metalloprotease</keyword>
<dbReference type="GO" id="GO:0008237">
    <property type="term" value="F:metallopeptidase activity"/>
    <property type="evidence" value="ECO:0007669"/>
    <property type="project" value="UniProtKB-KW"/>
</dbReference>
<organism evidence="3 4">
    <name type="scientific">Romboutsia weinsteinii</name>
    <dbReference type="NCBI Taxonomy" id="2020949"/>
    <lineage>
        <taxon>Bacteria</taxon>
        <taxon>Bacillati</taxon>
        <taxon>Bacillota</taxon>
        <taxon>Clostridia</taxon>
        <taxon>Peptostreptococcales</taxon>
        <taxon>Peptostreptococcaceae</taxon>
        <taxon>Romboutsia</taxon>
    </lineage>
</organism>
<feature type="non-terminal residue" evidence="3">
    <location>
        <position position="320"/>
    </location>
</feature>
<keyword evidence="4" id="KW-1185">Reference proteome</keyword>
<feature type="transmembrane region" description="Helical" evidence="1">
    <location>
        <begin position="77"/>
        <end position="104"/>
    </location>
</feature>
<dbReference type="InterPro" id="IPR003675">
    <property type="entry name" value="Rce1/LyrA-like_dom"/>
</dbReference>
<feature type="transmembrane region" description="Helical" evidence="1">
    <location>
        <begin position="242"/>
        <end position="262"/>
    </location>
</feature>
<evidence type="ECO:0000259" key="2">
    <source>
        <dbReference type="Pfam" id="PF02517"/>
    </source>
</evidence>
<dbReference type="GO" id="GO:0080120">
    <property type="term" value="P:CAAX-box protein maturation"/>
    <property type="evidence" value="ECO:0007669"/>
    <property type="project" value="UniProtKB-ARBA"/>
</dbReference>
<feature type="transmembrane region" description="Helical" evidence="1">
    <location>
        <begin position="298"/>
        <end position="315"/>
    </location>
</feature>
<sequence>MCSDIKVIKKEVNAFLLINFGLIALVSVFIFISTTKANSASFISNFAVLFMYIPAFSVIVVLKRISNYSFSSRVDKFFRVFAITTLARIVISIVEVLLIGNIFISSIVDTIVSCYLVFVVFIHGSDFEVLNLSLIKNFKKVLSVILIFLVITIVGSIPSFLSIKSNPIDIANNTVIASISLVINLFFGFNLFFGEEFGWRYFLQPRLQKLYGKRFGVIILGFIWGIWHLPLCITLYSPETPLYCIISHVSFCTFLGIFLGYAYMKTKNLWTPILIHLVNNSLAVILGGGYETIFTPEALFWGIIGNAIIFLPFLLTKEYK</sequence>
<keyword evidence="1" id="KW-0472">Membrane</keyword>
<feature type="transmembrane region" description="Helical" evidence="1">
    <location>
        <begin position="12"/>
        <end position="34"/>
    </location>
</feature>
<dbReference type="GO" id="GO:0006508">
    <property type="term" value="P:proteolysis"/>
    <property type="evidence" value="ECO:0007669"/>
    <property type="project" value="UniProtKB-KW"/>
</dbReference>
<keyword evidence="3" id="KW-0645">Protease</keyword>
<proteinExistence type="predicted"/>
<keyword evidence="1" id="KW-1133">Transmembrane helix</keyword>
<feature type="domain" description="CAAX prenyl protease 2/Lysostaphin resistance protein A-like" evidence="2">
    <location>
        <begin position="181"/>
        <end position="281"/>
    </location>
</feature>
<dbReference type="OrthoDB" id="9777755at2"/>
<dbReference type="Proteomes" id="UP000215694">
    <property type="component" value="Unassembled WGS sequence"/>
</dbReference>
<accession>A0A371IYE1</accession>
<dbReference type="RefSeq" id="WP_147295850.1">
    <property type="nucleotide sequence ID" value="NZ_NOJY02000068.1"/>
</dbReference>